<dbReference type="InterPro" id="IPR002178">
    <property type="entry name" value="PTS_EIIA_type-2_dom"/>
</dbReference>
<name>A0A926NRZ6_9BACI</name>
<keyword evidence="3" id="KW-1185">Reference proteome</keyword>
<accession>A0A926NRZ6</accession>
<dbReference type="RefSeq" id="WP_191161367.1">
    <property type="nucleotide sequence ID" value="NZ_JACXAI010000037.1"/>
</dbReference>
<dbReference type="PANTHER" id="PTHR47738:SF3">
    <property type="entry name" value="PHOSPHOTRANSFERASE SYSTEM MANNITOL_FRUCTOSE-SPECIFIC IIA DOMAIN CONTAINING PROTEIN"/>
    <property type="match status" value="1"/>
</dbReference>
<organism evidence="2 3">
    <name type="scientific">Metabacillus arenae</name>
    <dbReference type="NCBI Taxonomy" id="2771434"/>
    <lineage>
        <taxon>Bacteria</taxon>
        <taxon>Bacillati</taxon>
        <taxon>Bacillota</taxon>
        <taxon>Bacilli</taxon>
        <taxon>Bacillales</taxon>
        <taxon>Bacillaceae</taxon>
        <taxon>Metabacillus</taxon>
    </lineage>
</organism>
<dbReference type="SUPFAM" id="SSF55804">
    <property type="entry name" value="Phoshotransferase/anion transport protein"/>
    <property type="match status" value="1"/>
</dbReference>
<evidence type="ECO:0000313" key="2">
    <source>
        <dbReference type="EMBL" id="MBD1382806.1"/>
    </source>
</evidence>
<keyword evidence="2" id="KW-0813">Transport</keyword>
<dbReference type="Proteomes" id="UP000626844">
    <property type="component" value="Unassembled WGS sequence"/>
</dbReference>
<proteinExistence type="predicted"/>
<dbReference type="InterPro" id="IPR051541">
    <property type="entry name" value="PTS_SugarTrans_NitroReg"/>
</dbReference>
<dbReference type="CDD" id="cd00211">
    <property type="entry name" value="PTS_IIA_fru"/>
    <property type="match status" value="1"/>
</dbReference>
<dbReference type="AlphaFoldDB" id="A0A926NRZ6"/>
<feature type="domain" description="PTS EIIA type-2" evidence="1">
    <location>
        <begin position="5"/>
        <end position="152"/>
    </location>
</feature>
<gene>
    <name evidence="2" type="ORF">IC621_21630</name>
</gene>
<dbReference type="PROSITE" id="PS51094">
    <property type="entry name" value="PTS_EIIA_TYPE_2"/>
    <property type="match status" value="1"/>
</dbReference>
<evidence type="ECO:0000313" key="3">
    <source>
        <dbReference type="Proteomes" id="UP000626844"/>
    </source>
</evidence>
<protein>
    <submittedName>
        <fullName evidence="2">PTS sugar transporter subunit IIA</fullName>
    </submittedName>
</protein>
<dbReference type="PANTHER" id="PTHR47738">
    <property type="entry name" value="PTS SYSTEM FRUCTOSE-LIKE EIIA COMPONENT-RELATED"/>
    <property type="match status" value="1"/>
</dbReference>
<comment type="caution">
    <text evidence="2">The sequence shown here is derived from an EMBL/GenBank/DDBJ whole genome shotgun (WGS) entry which is preliminary data.</text>
</comment>
<evidence type="ECO:0000259" key="1">
    <source>
        <dbReference type="PROSITE" id="PS51094"/>
    </source>
</evidence>
<dbReference type="Pfam" id="PF00359">
    <property type="entry name" value="PTS_EIIA_2"/>
    <property type="match status" value="1"/>
</dbReference>
<keyword evidence="2" id="KW-0762">Sugar transport</keyword>
<dbReference type="InterPro" id="IPR016152">
    <property type="entry name" value="PTrfase/Anion_transptr"/>
</dbReference>
<reference evidence="2" key="1">
    <citation type="submission" date="2020-09" db="EMBL/GenBank/DDBJ databases">
        <title>A novel bacterium of genus Bacillus, isolated from South China Sea.</title>
        <authorList>
            <person name="Huang H."/>
            <person name="Mo K."/>
            <person name="Hu Y."/>
        </authorList>
    </citation>
    <scope>NUCLEOTIDE SEQUENCE</scope>
    <source>
        <strain evidence="2">IB182487</strain>
    </source>
</reference>
<dbReference type="EMBL" id="JACXAI010000037">
    <property type="protein sequence ID" value="MBD1382806.1"/>
    <property type="molecule type" value="Genomic_DNA"/>
</dbReference>
<sequence length="155" mass="18190">MSVAKLIDKELVYLNEHIETKEELYGFVADHLFQIGFVKKTYKEALIAREREYPTGLSLEGVNIGIPHTDCFHIEEPFIYLVKTKHSVTLTHMGTDDVEIPVHYLFFLGIKKPTEQVQLLQTLMDKFQDPEFVHLLKHIEENERLVSFLKKEFKE</sequence>
<dbReference type="Gene3D" id="3.40.930.10">
    <property type="entry name" value="Mannitol-specific EII, Chain A"/>
    <property type="match status" value="1"/>
</dbReference>